<dbReference type="InterPro" id="IPR024754">
    <property type="entry name" value="DNA_PolC-like_N_II"/>
</dbReference>
<dbReference type="SUPFAM" id="SSF160975">
    <property type="entry name" value="AF1531-like"/>
    <property type="match status" value="1"/>
</dbReference>
<name>M1Z4U1_9FIRM</name>
<comment type="subcellular location">
    <subcellularLocation>
        <location evidence="2 13">Cytoplasm</location>
    </subcellularLocation>
</comment>
<evidence type="ECO:0000256" key="13">
    <source>
        <dbReference type="HAMAP-Rule" id="MF_00356"/>
    </source>
</evidence>
<evidence type="ECO:0000256" key="5">
    <source>
        <dbReference type="ARBA" id="ARBA00022695"/>
    </source>
</evidence>
<keyword evidence="9 13" id="KW-0269">Exonuclease</keyword>
<dbReference type="CDD" id="cd07435">
    <property type="entry name" value="PHP_PolIIIA_POLC"/>
    <property type="match status" value="1"/>
</dbReference>
<dbReference type="Gene3D" id="1.20.5.140">
    <property type="match status" value="1"/>
</dbReference>
<keyword evidence="17" id="KW-1185">Reference proteome</keyword>
<keyword evidence="6 13" id="KW-0235">DNA replication</keyword>
<accession>M1Z4U1</accession>
<evidence type="ECO:0000256" key="2">
    <source>
        <dbReference type="ARBA" id="ARBA00004496"/>
    </source>
</evidence>
<dbReference type="NCBIfam" id="TIGR01405">
    <property type="entry name" value="polC_Gram_pos"/>
    <property type="match status" value="1"/>
</dbReference>
<feature type="domain" description="Exonuclease" evidence="14">
    <location>
        <begin position="411"/>
        <end position="576"/>
    </location>
</feature>
<dbReference type="NCBIfam" id="NF001688">
    <property type="entry name" value="PRK00448.1"/>
    <property type="match status" value="1"/>
</dbReference>
<dbReference type="SMART" id="SM00479">
    <property type="entry name" value="EXOIII"/>
    <property type="match status" value="1"/>
</dbReference>
<evidence type="ECO:0000259" key="15">
    <source>
        <dbReference type="SMART" id="SM00481"/>
    </source>
</evidence>
<dbReference type="Gene3D" id="3.20.20.140">
    <property type="entry name" value="Metal-dependent hydrolases"/>
    <property type="match status" value="2"/>
</dbReference>
<dbReference type="Gene3D" id="1.10.150.870">
    <property type="match status" value="1"/>
</dbReference>
<dbReference type="Pfam" id="PF11490">
    <property type="entry name" value="DNA_pol3_a_NII"/>
    <property type="match status" value="1"/>
</dbReference>
<evidence type="ECO:0000256" key="12">
    <source>
        <dbReference type="ARBA" id="ARBA00049244"/>
    </source>
</evidence>
<evidence type="ECO:0000256" key="4">
    <source>
        <dbReference type="ARBA" id="ARBA00022679"/>
    </source>
</evidence>
<dbReference type="GO" id="GO:0006261">
    <property type="term" value="P:DNA-templated DNA replication"/>
    <property type="evidence" value="ECO:0007669"/>
    <property type="project" value="UniProtKB-UniRule"/>
</dbReference>
<keyword evidence="8 13" id="KW-0378">Hydrolase</keyword>
<evidence type="ECO:0000256" key="1">
    <source>
        <dbReference type="ARBA" id="ARBA00003452"/>
    </source>
</evidence>
<evidence type="ECO:0000256" key="9">
    <source>
        <dbReference type="ARBA" id="ARBA00022839"/>
    </source>
</evidence>
<keyword evidence="4 13" id="KW-0808">Transferase</keyword>
<evidence type="ECO:0000256" key="7">
    <source>
        <dbReference type="ARBA" id="ARBA00022722"/>
    </source>
</evidence>
<dbReference type="RefSeq" id="WP_005582699.1">
    <property type="nucleotide sequence ID" value="NZ_LT669839.1"/>
</dbReference>
<dbReference type="InterPro" id="IPR013520">
    <property type="entry name" value="Ribonucl_H"/>
</dbReference>
<keyword evidence="10 13" id="KW-0239">DNA-directed DNA polymerase</keyword>
<dbReference type="Pfam" id="PF01336">
    <property type="entry name" value="tRNA_anti-codon"/>
    <property type="match status" value="1"/>
</dbReference>
<dbReference type="EMBL" id="LT669839">
    <property type="protein sequence ID" value="SHD77055.1"/>
    <property type="molecule type" value="Genomic_DNA"/>
</dbReference>
<dbReference type="InterPro" id="IPR004013">
    <property type="entry name" value="PHP_dom"/>
</dbReference>
<dbReference type="GO" id="GO:0005737">
    <property type="term" value="C:cytoplasm"/>
    <property type="evidence" value="ECO:0007669"/>
    <property type="project" value="UniProtKB-SubCell"/>
</dbReference>
<dbReference type="Gene3D" id="1.10.150.700">
    <property type="entry name" value="PolC, middle finger domain"/>
    <property type="match status" value="1"/>
</dbReference>
<keyword evidence="7 13" id="KW-0540">Nuclease</keyword>
<dbReference type="SMART" id="SM00481">
    <property type="entry name" value="POLIIIAc"/>
    <property type="match status" value="1"/>
</dbReference>
<dbReference type="InterPro" id="IPR004805">
    <property type="entry name" value="DnaE2/DnaE/PolC"/>
</dbReference>
<dbReference type="InterPro" id="IPR006054">
    <property type="entry name" value="DnaQ"/>
</dbReference>
<organism evidence="16 17">
    <name type="scientific">[Clostridium] ultunense Esp</name>
    <dbReference type="NCBI Taxonomy" id="1288971"/>
    <lineage>
        <taxon>Bacteria</taxon>
        <taxon>Bacillati</taxon>
        <taxon>Bacillota</taxon>
        <taxon>Tissierellia</taxon>
        <taxon>Tissierellales</taxon>
        <taxon>Tepidimicrobiaceae</taxon>
        <taxon>Schnuerera</taxon>
    </lineage>
</organism>
<comment type="similarity">
    <text evidence="13">Belongs to the DNA polymerase type-C family. PolC subfamily.</text>
</comment>
<comment type="function">
    <text evidence="11">DNA polymerase III is a complex, multichain enzyme responsible for most of the replicative synthesis in bacteria. This DNA polymerase also exhibits 3' to 5' exonuclease activity. The alpha chain is the DNA polymerase.</text>
</comment>
<feature type="domain" description="Polymerase/histidinol phosphatase N-terminal" evidence="15">
    <location>
        <begin position="327"/>
        <end position="394"/>
    </location>
</feature>
<dbReference type="InterPro" id="IPR011708">
    <property type="entry name" value="DNA_pol3_alpha_NTPase_dom"/>
</dbReference>
<gene>
    <name evidence="13 16" type="primary">polC</name>
    <name evidence="16" type="ORF">CUESP1_1692</name>
</gene>
<dbReference type="Gene3D" id="6.10.140.1510">
    <property type="match status" value="1"/>
</dbReference>
<dbReference type="InterPro" id="IPR036397">
    <property type="entry name" value="RNaseH_sf"/>
</dbReference>
<evidence type="ECO:0000259" key="14">
    <source>
        <dbReference type="SMART" id="SM00479"/>
    </source>
</evidence>
<dbReference type="SUPFAM" id="SSF50249">
    <property type="entry name" value="Nucleic acid-binding proteins"/>
    <property type="match status" value="1"/>
</dbReference>
<dbReference type="GO" id="GO:0003677">
    <property type="term" value="F:DNA binding"/>
    <property type="evidence" value="ECO:0007669"/>
    <property type="project" value="UniProtKB-UniRule"/>
</dbReference>
<dbReference type="FunFam" id="3.30.420.10:FF:000045">
    <property type="entry name" value="3'-5' exonuclease DinG"/>
    <property type="match status" value="1"/>
</dbReference>
<evidence type="ECO:0000256" key="6">
    <source>
        <dbReference type="ARBA" id="ARBA00022705"/>
    </source>
</evidence>
<dbReference type="CDD" id="cd04484">
    <property type="entry name" value="polC_OBF"/>
    <property type="match status" value="1"/>
</dbReference>
<dbReference type="Gene3D" id="2.40.50.140">
    <property type="entry name" value="Nucleic acid-binding proteins"/>
    <property type="match status" value="1"/>
</dbReference>
<dbReference type="Proteomes" id="UP000245423">
    <property type="component" value="Chromosome 1"/>
</dbReference>
<dbReference type="InterPro" id="IPR012340">
    <property type="entry name" value="NA-bd_OB-fold"/>
</dbReference>
<dbReference type="Pfam" id="PF02811">
    <property type="entry name" value="PHP"/>
    <property type="match status" value="2"/>
</dbReference>
<evidence type="ECO:0000313" key="17">
    <source>
        <dbReference type="Proteomes" id="UP000245423"/>
    </source>
</evidence>
<dbReference type="OrthoDB" id="9804290at2"/>
<dbReference type="GO" id="GO:0003887">
    <property type="term" value="F:DNA-directed DNA polymerase activity"/>
    <property type="evidence" value="ECO:0007669"/>
    <property type="project" value="UniProtKB-UniRule"/>
</dbReference>
<dbReference type="PANTHER" id="PTHR32294">
    <property type="entry name" value="DNA POLYMERASE III SUBUNIT ALPHA"/>
    <property type="match status" value="1"/>
</dbReference>
<dbReference type="SUPFAM" id="SSF53098">
    <property type="entry name" value="Ribonuclease H-like"/>
    <property type="match status" value="1"/>
</dbReference>
<evidence type="ECO:0000256" key="11">
    <source>
        <dbReference type="ARBA" id="ARBA00025611"/>
    </source>
</evidence>
<keyword evidence="3 13" id="KW-0963">Cytoplasm</keyword>
<reference evidence="16 17" key="1">
    <citation type="submission" date="2016-11" db="EMBL/GenBank/DDBJ databases">
        <authorList>
            <person name="Manzoor S."/>
        </authorList>
    </citation>
    <scope>NUCLEOTIDE SEQUENCE [LARGE SCALE GENOMIC DNA]</scope>
    <source>
        <strain evidence="16">Clostridium ultunense strain Esp</strain>
    </source>
</reference>
<dbReference type="GO" id="GO:0008408">
    <property type="term" value="F:3'-5' exonuclease activity"/>
    <property type="evidence" value="ECO:0007669"/>
    <property type="project" value="UniProtKB-UniRule"/>
</dbReference>
<dbReference type="InterPro" id="IPR006308">
    <property type="entry name" value="Pol_III_a_PolC-type_gram_pos"/>
</dbReference>
<dbReference type="PANTHER" id="PTHR32294:SF5">
    <property type="entry name" value="DNA POLYMERASE III POLC-TYPE"/>
    <property type="match status" value="1"/>
</dbReference>
<dbReference type="Pfam" id="PF14579">
    <property type="entry name" value="HHH_6"/>
    <property type="match status" value="1"/>
</dbReference>
<dbReference type="EC" id="2.7.7.7" evidence="13"/>
<dbReference type="NCBIfam" id="TIGR00573">
    <property type="entry name" value="dnaq"/>
    <property type="match status" value="1"/>
</dbReference>
<sequence length="1425" mass="161964">MNEARIQLIQLLKKNNISVDESLRTVFVEKVKLNIKENIIEIILTSKEIVAEEILYRITNIFENKFDGLSVLVNIKYDILEDLDKTISKLWNNILYCIEKEIPSSRSWVQLLEYEIEKKSIMIFPTNEVINYALINNGIADKIKNKIKNELDMDIDVKIDDSRIEDNGYEIIEKTIDEEKKISTEILNNNGKISKNRPKNRKASSNANYIFGKKIDEEPMKIRDITLNTGSAIIAGEVFQVEIREIRGNRKLAIFNITDLTDSITVKVFLNEKQFEEFEANIDNGLYVKVEGDIIFDNYSKYLVLMLKSLNVLQKQERMDLSEEKRVELHLHTQMSSMDGLSSFKKLAQRAKKWGHTAIAITDHGVVQGFPEAMEAGKELGIKILYGVEGYLVNDKKLIISNYDNEKEYDTFVVFDIETTGLSPKNDMITEIGAVKIEKGMIVDEFSQLINPERPIPNRIVNITGITDEMVRDKPTIKEVLPQFERFIDGAVLVAHNASFDVSFIREQLAKARKTVNNPIFDTLELSRALFPELKSHKLNLVAKHLNVNLLNHHRAVDDAKATSEIFLKSMELLNKNGINGFDKINKLIEEKDISKDESFHIVILAKNLIGLKNLYKLISQSHLNYFYRRPRIPKTLLNANREGLIIGSACEAGELYKAILKSKGYNDLKDIVSFYDYLEIQPIANNMHLVRNGLVKGKEELRDINKRIVELGERFSKPVVATGDVHFLDPEDEIYRRILMFGQGYSDADLQPPLYLRTTEEMLNEFEYLGEKKAEEVVIKNPNLIANMVDEIDPIPQGTYPPVIEGAEKELKKITYNRAIEIYGDPLPKIVKERLDRELNSIIKNGYAVMYIIAQKLVWKSLEDGYLVGSRGSVGSSFVATMSGITEVNPLVPHYVCPHCKYSEFIEDGSIGSGIDLPDKDCPKCKSKLAKDGHDIPFEVFLGFEGDKEPDIDLNFAGEYQACAHKYTEELFGEGYVFRAGTIGTIADKTAYGFVKKYHEEKGLNVHPAEINRLVQGCTGVKRTSGQHPGGVMIVPKNKEIYDFTPIQYPADDKKSGVITTHFDYHSISGRILKLDILGHDVPTIIRMLEEITGVDPSEIPLDDKKTMELFTSAKPLNIKNKDINIEVGTLGVPEFGTKFVRQMLMDTNPTTFAELVRISGLSHGTDVWLNNAQNLVRNGTASLKEVISTRDDIMLYLIYSGLDKKRAFKIMEKVRKGKGLTEEDEEYMRSFNIPEWYIDSCNKIKYMFPKAHAVAYVMMSYRIAYFKVHHPAAFYATYFTTKAQDFDAHLVLKGQEAVGEKIKELESLSNQATAKEKNLLIVLEVVQEMYARGFNFEKVDLYKSDSEKFLIGERGILPPLKSLDGVGETAAKNIVKERNIEKFLSVEDLIARTKVSKTVVEALREHGCFDGLPESNQISLFNI</sequence>
<evidence type="ECO:0000313" key="16">
    <source>
        <dbReference type="EMBL" id="SHD77055.1"/>
    </source>
</evidence>
<dbReference type="HAMAP" id="MF_00356">
    <property type="entry name" value="DNApol_PolC"/>
    <property type="match status" value="1"/>
</dbReference>
<evidence type="ECO:0000256" key="3">
    <source>
        <dbReference type="ARBA" id="ARBA00022490"/>
    </source>
</evidence>
<dbReference type="Gene3D" id="3.30.1900.20">
    <property type="match status" value="2"/>
</dbReference>
<evidence type="ECO:0000256" key="10">
    <source>
        <dbReference type="ARBA" id="ARBA00022932"/>
    </source>
</evidence>
<dbReference type="Pfam" id="PF07733">
    <property type="entry name" value="DNA_pol3_alpha"/>
    <property type="match status" value="2"/>
</dbReference>
<dbReference type="InterPro" id="IPR003141">
    <property type="entry name" value="Pol/His_phosphatase_N"/>
</dbReference>
<dbReference type="HOGENOM" id="CLU_003297_2_0_9"/>
<comment type="catalytic activity">
    <reaction evidence="12 13">
        <text>DNA(n) + a 2'-deoxyribonucleoside 5'-triphosphate = DNA(n+1) + diphosphate</text>
        <dbReference type="Rhea" id="RHEA:22508"/>
        <dbReference type="Rhea" id="RHEA-COMP:17339"/>
        <dbReference type="Rhea" id="RHEA-COMP:17340"/>
        <dbReference type="ChEBI" id="CHEBI:33019"/>
        <dbReference type="ChEBI" id="CHEBI:61560"/>
        <dbReference type="ChEBI" id="CHEBI:173112"/>
        <dbReference type="EC" id="2.7.7.7"/>
    </reaction>
</comment>
<dbReference type="Pfam" id="PF17657">
    <property type="entry name" value="DNA_pol3_finger"/>
    <property type="match status" value="1"/>
</dbReference>
<dbReference type="InterPro" id="IPR040982">
    <property type="entry name" value="DNA_pol3_finger"/>
</dbReference>
<dbReference type="Pfam" id="PF00929">
    <property type="entry name" value="RNase_T"/>
    <property type="match status" value="1"/>
</dbReference>
<dbReference type="InterPro" id="IPR044923">
    <property type="entry name" value="PolC_middle_finger_sf"/>
</dbReference>
<evidence type="ECO:0000256" key="8">
    <source>
        <dbReference type="ARBA" id="ARBA00022801"/>
    </source>
</evidence>
<protein>
    <recommendedName>
        <fullName evidence="13">DNA polymerase III PolC-type</fullName>
        <shortName evidence="13">PolIII</shortName>
        <ecNumber evidence="13">2.7.7.7</ecNumber>
    </recommendedName>
</protein>
<dbReference type="InterPro" id="IPR004365">
    <property type="entry name" value="NA-bd_OB_tRNA"/>
</dbReference>
<dbReference type="InterPro" id="IPR029460">
    <property type="entry name" value="DNAPol_HHH"/>
</dbReference>
<dbReference type="Gene3D" id="3.30.420.10">
    <property type="entry name" value="Ribonuclease H-like superfamily/Ribonuclease H"/>
    <property type="match status" value="1"/>
</dbReference>
<dbReference type="InterPro" id="IPR012337">
    <property type="entry name" value="RNaseH-like_sf"/>
</dbReference>
<proteinExistence type="inferred from homology"/>
<keyword evidence="5 13" id="KW-0548">Nucleotidyltransferase</keyword>
<dbReference type="CDD" id="cd06127">
    <property type="entry name" value="DEDDh"/>
    <property type="match status" value="1"/>
</dbReference>
<comment type="function">
    <text evidence="1 13">Required for replicative DNA synthesis. This DNA polymerase also exhibits 3' to 5' exonuclease activity.</text>
</comment>